<dbReference type="EMBL" id="JAERRA010000001">
    <property type="protein sequence ID" value="MBL0719362.1"/>
    <property type="molecule type" value="Genomic_DNA"/>
</dbReference>
<keyword evidence="4" id="KW-1185">Reference proteome</keyword>
<feature type="compositionally biased region" description="Low complexity" evidence="1">
    <location>
        <begin position="69"/>
        <end position="82"/>
    </location>
</feature>
<feature type="signal peptide" evidence="2">
    <location>
        <begin position="1"/>
        <end position="26"/>
    </location>
</feature>
<feature type="region of interest" description="Disordered" evidence="1">
    <location>
        <begin position="66"/>
        <end position="102"/>
    </location>
</feature>
<sequence>MSIPSIRRLALFAACTLALAGQAAVAAPPAVTGKPGPQPGGAYLHSDGFLSKGDMLIYVGVPRSKETTAQAANPSAPQPAAAGTERVATSERSKEPAATQSR</sequence>
<dbReference type="Proteomes" id="UP000643207">
    <property type="component" value="Unassembled WGS sequence"/>
</dbReference>
<comment type="caution">
    <text evidence="3">The sequence shown here is derived from an EMBL/GenBank/DDBJ whole genome shotgun (WGS) entry which is preliminary data.</text>
</comment>
<keyword evidence="2" id="KW-0732">Signal</keyword>
<name>A0A9X0XEG7_9BURK</name>
<evidence type="ECO:0000256" key="2">
    <source>
        <dbReference type="SAM" id="SignalP"/>
    </source>
</evidence>
<dbReference type="RefSeq" id="WP_201824634.1">
    <property type="nucleotide sequence ID" value="NZ_JAERRA010000001.1"/>
</dbReference>
<accession>A0A9X0XEG7</accession>
<dbReference type="AlphaFoldDB" id="A0A9X0XEG7"/>
<protein>
    <submittedName>
        <fullName evidence="3">Uncharacterized protein</fullName>
    </submittedName>
</protein>
<organism evidence="3 4">
    <name type="scientific">Aquariibacter lacus</name>
    <dbReference type="NCBI Taxonomy" id="2801332"/>
    <lineage>
        <taxon>Bacteria</taxon>
        <taxon>Pseudomonadati</taxon>
        <taxon>Pseudomonadota</taxon>
        <taxon>Betaproteobacteria</taxon>
        <taxon>Burkholderiales</taxon>
        <taxon>Sphaerotilaceae</taxon>
        <taxon>Aquariibacter</taxon>
    </lineage>
</organism>
<evidence type="ECO:0000256" key="1">
    <source>
        <dbReference type="SAM" id="MobiDB-lite"/>
    </source>
</evidence>
<evidence type="ECO:0000313" key="4">
    <source>
        <dbReference type="Proteomes" id="UP000643207"/>
    </source>
</evidence>
<feature type="chain" id="PRO_5040902015" evidence="2">
    <location>
        <begin position="27"/>
        <end position="102"/>
    </location>
</feature>
<evidence type="ECO:0000313" key="3">
    <source>
        <dbReference type="EMBL" id="MBL0719362.1"/>
    </source>
</evidence>
<gene>
    <name evidence="3" type="ORF">JI742_05595</name>
</gene>
<proteinExistence type="predicted"/>
<reference evidence="3 4" key="1">
    <citation type="submission" date="2021-01" db="EMBL/GenBank/DDBJ databases">
        <title>Piscinibacter sp. Jin2 Genome sequencing and assembly.</title>
        <authorList>
            <person name="Kim I."/>
        </authorList>
    </citation>
    <scope>NUCLEOTIDE SEQUENCE [LARGE SCALE GENOMIC DNA]</scope>
    <source>
        <strain evidence="3 4">Jin2</strain>
    </source>
</reference>